<dbReference type="EMBL" id="ONZQ02000018">
    <property type="protein sequence ID" value="SPO07046.1"/>
    <property type="molecule type" value="Genomic_DNA"/>
</dbReference>
<protein>
    <recommendedName>
        <fullName evidence="1">Heterokaryon incompatibility domain-containing protein</fullName>
    </recommendedName>
</protein>
<dbReference type="Pfam" id="PF06985">
    <property type="entry name" value="HET"/>
    <property type="match status" value="1"/>
</dbReference>
<dbReference type="Pfam" id="PF26639">
    <property type="entry name" value="Het-6_barrel"/>
    <property type="match status" value="1"/>
</dbReference>
<feature type="domain" description="Heterokaryon incompatibility" evidence="1">
    <location>
        <begin position="42"/>
        <end position="220"/>
    </location>
</feature>
<dbReference type="InterPro" id="IPR052895">
    <property type="entry name" value="HetReg/Transcr_Mod"/>
</dbReference>
<dbReference type="InterPro" id="IPR010730">
    <property type="entry name" value="HET"/>
</dbReference>
<gene>
    <name evidence="2" type="ORF">DNG_09740</name>
</gene>
<dbReference type="PANTHER" id="PTHR24148:SF64">
    <property type="entry name" value="HETEROKARYON INCOMPATIBILITY DOMAIN-CONTAINING PROTEIN"/>
    <property type="match status" value="1"/>
</dbReference>
<accession>A0AAE8N691</accession>
<proteinExistence type="predicted"/>
<organism evidence="2 3">
    <name type="scientific">Cephalotrichum gorgonifer</name>
    <dbReference type="NCBI Taxonomy" id="2041049"/>
    <lineage>
        <taxon>Eukaryota</taxon>
        <taxon>Fungi</taxon>
        <taxon>Dikarya</taxon>
        <taxon>Ascomycota</taxon>
        <taxon>Pezizomycotina</taxon>
        <taxon>Sordariomycetes</taxon>
        <taxon>Hypocreomycetidae</taxon>
        <taxon>Microascales</taxon>
        <taxon>Microascaceae</taxon>
        <taxon>Cephalotrichum</taxon>
    </lineage>
</organism>
<reference evidence="2" key="1">
    <citation type="submission" date="2018-03" db="EMBL/GenBank/DDBJ databases">
        <authorList>
            <person name="Guldener U."/>
        </authorList>
    </citation>
    <scope>NUCLEOTIDE SEQUENCE</scope>
</reference>
<dbReference type="AlphaFoldDB" id="A0AAE8N691"/>
<comment type="caution">
    <text evidence="2">The sequence shown here is derived from an EMBL/GenBank/DDBJ whole genome shotgun (WGS) entry which is preliminary data.</text>
</comment>
<evidence type="ECO:0000313" key="3">
    <source>
        <dbReference type="Proteomes" id="UP001187682"/>
    </source>
</evidence>
<name>A0AAE8N691_9PEZI</name>
<sequence length="624" mass="68731">MSDTYEYEYLEPGSIRLLKITSLTPQIRLEFEVVTLDSPPVYNALSYRWVKSSALDVVLDGKSFQITSSLGSCIEHLAAHADTRIWIDAVCINQTDNAEKSHQVQAMSRIYRQAAKVLLWLGPSADDSDRAMEGIDSYGKAAFDSGMFDHGRQFFQKWPDVDGDDPAQLSTKAKLLDLLQAATGAEGDDSDGAAARRFPRLAFAKLTHRDYFSRVWVKQEVTLARETIMICGRRATTFDRFHAALMLYGMLVRWEIIEYRAGRLLRYPGPYTMEELMADGADPYEKLSALNTSGAPGPLCSGRKTFWGDGGGAGAALHSVLEQSYVRTGFEGIACEMPVDRIFGLLGIVSDAAELGIVADYSKTAAEVYEATARALVKQGHVDILKWCRSRAGKSPSWVPNWQARIESTWSEDSGMQIFKAARDTTQPPDDYGSGSVLRLRGAVIDKIAKAGSVWVADPALSFAQEACRTMFAEVAAFVEESRYAGPERESSKWRIPIGDKELPESSPYFARATERSKEQYEILAAGPLDSDGMEKTYSYQNVMGYTPGARPILSEGRYVGLGPSEAEPGDIIVLVWGGTTPYVLRPAPAADGQYLLIGEAFLQGIMDGEMMQQGLTETVFELL</sequence>
<dbReference type="Proteomes" id="UP001187682">
    <property type="component" value="Unassembled WGS sequence"/>
</dbReference>
<evidence type="ECO:0000313" key="2">
    <source>
        <dbReference type="EMBL" id="SPO07046.1"/>
    </source>
</evidence>
<dbReference type="PANTHER" id="PTHR24148">
    <property type="entry name" value="ANKYRIN REPEAT DOMAIN-CONTAINING PROTEIN 39 HOMOLOG-RELATED"/>
    <property type="match status" value="1"/>
</dbReference>
<keyword evidence="3" id="KW-1185">Reference proteome</keyword>
<evidence type="ECO:0000259" key="1">
    <source>
        <dbReference type="Pfam" id="PF06985"/>
    </source>
</evidence>